<organism evidence="7 8">
    <name type="scientific">Micromonospora matsumotoense</name>
    <dbReference type="NCBI Taxonomy" id="121616"/>
    <lineage>
        <taxon>Bacteria</taxon>
        <taxon>Bacillati</taxon>
        <taxon>Actinomycetota</taxon>
        <taxon>Actinomycetes</taxon>
        <taxon>Micromonosporales</taxon>
        <taxon>Micromonosporaceae</taxon>
        <taxon>Micromonospora</taxon>
    </lineage>
</organism>
<feature type="transmembrane region" description="Helical" evidence="6">
    <location>
        <begin position="20"/>
        <end position="41"/>
    </location>
</feature>
<keyword evidence="8" id="KW-1185">Reference proteome</keyword>
<name>A0A1C4XGQ7_9ACTN</name>
<sequence length="325" mass="32752">MTSLAQTRAAPARPRLGVGARTATGIAAGTLLLAAAPLYLAPYATTTLTRILVFGLLAASLNLLVGVVGLPSLGHAAFFGVGAYAAAWTAIHGLAGAGALLVGVVVAALVALVAGAVAVRASGVFFLMLTLAIGELTQQAADSWESVTGGSNGLYGVPAPTLFGTVLDQPATTYWYVLGFFVVGMLALRLVSTSAPGVVLRGIRDSEDRMRALGYRTTAIKLGALVFAGAVAGLAGGLLAAQQRLVTPADVGFETSALALLAVVIGGTGSWWGPCLGAALVIVVRDSLGATLDGHGPLALGLLFVLVVYLLPTGIARIRLRRAAS</sequence>
<keyword evidence="3 6" id="KW-0812">Transmembrane</keyword>
<reference evidence="8" key="1">
    <citation type="submission" date="2016-06" db="EMBL/GenBank/DDBJ databases">
        <authorList>
            <person name="Varghese N."/>
            <person name="Submissions Spin"/>
        </authorList>
    </citation>
    <scope>NUCLEOTIDE SEQUENCE [LARGE SCALE GENOMIC DNA]</scope>
    <source>
        <strain evidence="8">DSM 44100</strain>
    </source>
</reference>
<dbReference type="CDD" id="cd06581">
    <property type="entry name" value="TM_PBP1_LivM_like"/>
    <property type="match status" value="1"/>
</dbReference>
<proteinExistence type="predicted"/>
<evidence type="ECO:0000256" key="3">
    <source>
        <dbReference type="ARBA" id="ARBA00022692"/>
    </source>
</evidence>
<dbReference type="AlphaFoldDB" id="A0A1C4XGQ7"/>
<dbReference type="InterPro" id="IPR001851">
    <property type="entry name" value="ABC_transp_permease"/>
</dbReference>
<keyword evidence="5 6" id="KW-0472">Membrane</keyword>
<evidence type="ECO:0000256" key="1">
    <source>
        <dbReference type="ARBA" id="ARBA00004651"/>
    </source>
</evidence>
<accession>A0A1C4XGQ7</accession>
<dbReference type="RefSeq" id="WP_091243812.1">
    <property type="nucleotide sequence ID" value="NZ_FMCU01000004.1"/>
</dbReference>
<feature type="transmembrane region" description="Helical" evidence="6">
    <location>
        <begin position="174"/>
        <end position="199"/>
    </location>
</feature>
<dbReference type="STRING" id="121616.GA0070216_104382"/>
<feature type="transmembrane region" description="Helical" evidence="6">
    <location>
        <begin position="296"/>
        <end position="315"/>
    </location>
</feature>
<evidence type="ECO:0000313" key="8">
    <source>
        <dbReference type="Proteomes" id="UP000198797"/>
    </source>
</evidence>
<dbReference type="GO" id="GO:0015658">
    <property type="term" value="F:branched-chain amino acid transmembrane transporter activity"/>
    <property type="evidence" value="ECO:0007669"/>
    <property type="project" value="InterPro"/>
</dbReference>
<protein>
    <submittedName>
        <fullName evidence="7">Amino acid/amide ABC transporter membrane protein 2, HAAT family</fullName>
    </submittedName>
</protein>
<feature type="transmembrane region" description="Helical" evidence="6">
    <location>
        <begin position="98"/>
        <end position="119"/>
    </location>
</feature>
<evidence type="ECO:0000313" key="7">
    <source>
        <dbReference type="EMBL" id="SCF07749.1"/>
    </source>
</evidence>
<evidence type="ECO:0000256" key="2">
    <source>
        <dbReference type="ARBA" id="ARBA00022475"/>
    </source>
</evidence>
<dbReference type="Proteomes" id="UP000198797">
    <property type="component" value="Unassembled WGS sequence"/>
</dbReference>
<dbReference type="Pfam" id="PF02653">
    <property type="entry name" value="BPD_transp_2"/>
    <property type="match status" value="1"/>
</dbReference>
<dbReference type="OrthoDB" id="9814461at2"/>
<comment type="subcellular location">
    <subcellularLocation>
        <location evidence="1">Cell membrane</location>
        <topology evidence="1">Multi-pass membrane protein</topology>
    </subcellularLocation>
</comment>
<dbReference type="EMBL" id="FMCU01000004">
    <property type="protein sequence ID" value="SCF07749.1"/>
    <property type="molecule type" value="Genomic_DNA"/>
</dbReference>
<feature type="transmembrane region" description="Helical" evidence="6">
    <location>
        <begin position="260"/>
        <end position="284"/>
    </location>
</feature>
<dbReference type="PANTHER" id="PTHR30482:SF17">
    <property type="entry name" value="ABC TRANSPORTER ATP-BINDING PROTEIN"/>
    <property type="match status" value="1"/>
</dbReference>
<evidence type="ECO:0000256" key="4">
    <source>
        <dbReference type="ARBA" id="ARBA00022989"/>
    </source>
</evidence>
<dbReference type="PANTHER" id="PTHR30482">
    <property type="entry name" value="HIGH-AFFINITY BRANCHED-CHAIN AMINO ACID TRANSPORT SYSTEM PERMEASE"/>
    <property type="match status" value="1"/>
</dbReference>
<feature type="transmembrane region" description="Helical" evidence="6">
    <location>
        <begin position="219"/>
        <end position="240"/>
    </location>
</feature>
<keyword evidence="2" id="KW-1003">Cell membrane</keyword>
<keyword evidence="4 6" id="KW-1133">Transmembrane helix</keyword>
<feature type="transmembrane region" description="Helical" evidence="6">
    <location>
        <begin position="48"/>
        <end position="67"/>
    </location>
</feature>
<dbReference type="GO" id="GO:0005886">
    <property type="term" value="C:plasma membrane"/>
    <property type="evidence" value="ECO:0007669"/>
    <property type="project" value="UniProtKB-SubCell"/>
</dbReference>
<dbReference type="InterPro" id="IPR043428">
    <property type="entry name" value="LivM-like"/>
</dbReference>
<evidence type="ECO:0000256" key="6">
    <source>
        <dbReference type="SAM" id="Phobius"/>
    </source>
</evidence>
<evidence type="ECO:0000256" key="5">
    <source>
        <dbReference type="ARBA" id="ARBA00023136"/>
    </source>
</evidence>
<gene>
    <name evidence="7" type="ORF">GA0070216_104382</name>
</gene>